<evidence type="ECO:0000313" key="8">
    <source>
        <dbReference type="Proteomes" id="UP000054097"/>
    </source>
</evidence>
<evidence type="ECO:0000256" key="2">
    <source>
        <dbReference type="ARBA" id="ARBA00022574"/>
    </source>
</evidence>
<name>A0A0C2X3N3_SERVB</name>
<evidence type="ECO:0000256" key="1">
    <source>
        <dbReference type="ARBA" id="ARBA00010143"/>
    </source>
</evidence>
<evidence type="ECO:0000256" key="4">
    <source>
        <dbReference type="PROSITE-ProRule" id="PRU00221"/>
    </source>
</evidence>
<dbReference type="GO" id="GO:0006261">
    <property type="term" value="P:DNA-templated DNA replication"/>
    <property type="evidence" value="ECO:0007669"/>
    <property type="project" value="TreeGrafter"/>
</dbReference>
<reference evidence="8" key="2">
    <citation type="submission" date="2015-01" db="EMBL/GenBank/DDBJ databases">
        <title>Evolutionary Origins and Diversification of the Mycorrhizal Mutualists.</title>
        <authorList>
            <consortium name="DOE Joint Genome Institute"/>
            <consortium name="Mycorrhizal Genomics Consortium"/>
            <person name="Kohler A."/>
            <person name="Kuo A."/>
            <person name="Nagy L.G."/>
            <person name="Floudas D."/>
            <person name="Copeland A."/>
            <person name="Barry K.W."/>
            <person name="Cichocki N."/>
            <person name="Veneault-Fourrey C."/>
            <person name="LaButti K."/>
            <person name="Lindquist E.A."/>
            <person name="Lipzen A."/>
            <person name="Lundell T."/>
            <person name="Morin E."/>
            <person name="Murat C."/>
            <person name="Riley R."/>
            <person name="Ohm R."/>
            <person name="Sun H."/>
            <person name="Tunlid A."/>
            <person name="Henrissat B."/>
            <person name="Grigoriev I.V."/>
            <person name="Hibbett D.S."/>
            <person name="Martin F."/>
        </authorList>
    </citation>
    <scope>NUCLEOTIDE SEQUENCE [LARGE SCALE GENOMIC DNA]</scope>
    <source>
        <strain evidence="8">MAFF 305830</strain>
    </source>
</reference>
<evidence type="ECO:0000256" key="6">
    <source>
        <dbReference type="SAM" id="Coils"/>
    </source>
</evidence>
<keyword evidence="2 4" id="KW-0853">WD repeat</keyword>
<gene>
    <name evidence="7" type="ORF">M408DRAFT_326543</name>
</gene>
<comment type="similarity">
    <text evidence="1 5">Belongs to the WD repeat IPI3/WDR18 family.</text>
</comment>
<keyword evidence="8" id="KW-1185">Reference proteome</keyword>
<dbReference type="SMART" id="SM00320">
    <property type="entry name" value="WD40"/>
    <property type="match status" value="4"/>
</dbReference>
<evidence type="ECO:0000313" key="7">
    <source>
        <dbReference type="EMBL" id="KIM32813.1"/>
    </source>
</evidence>
<dbReference type="STRING" id="933852.A0A0C2X3N3"/>
<dbReference type="Gene3D" id="2.130.10.10">
    <property type="entry name" value="YVTN repeat-like/Quinoprotein amine dehydrogenase"/>
    <property type="match status" value="1"/>
</dbReference>
<dbReference type="GO" id="GO:0006364">
    <property type="term" value="P:rRNA processing"/>
    <property type="evidence" value="ECO:0007669"/>
    <property type="project" value="UniProtKB-UniRule"/>
</dbReference>
<dbReference type="PROSITE" id="PS50294">
    <property type="entry name" value="WD_REPEATS_REGION"/>
    <property type="match status" value="1"/>
</dbReference>
<dbReference type="GO" id="GO:0120330">
    <property type="term" value="C:rixosome complex"/>
    <property type="evidence" value="ECO:0007669"/>
    <property type="project" value="UniProtKB-UniRule"/>
</dbReference>
<protein>
    <recommendedName>
        <fullName evidence="5">Pre-rRNA-processing protein IPI3</fullName>
    </recommendedName>
</protein>
<dbReference type="InterPro" id="IPR015943">
    <property type="entry name" value="WD40/YVTN_repeat-like_dom_sf"/>
</dbReference>
<evidence type="ECO:0000256" key="5">
    <source>
        <dbReference type="RuleBase" id="RU369067"/>
    </source>
</evidence>
<dbReference type="PROSITE" id="PS50082">
    <property type="entry name" value="WD_REPEATS_2"/>
    <property type="match status" value="1"/>
</dbReference>
<accession>A0A0C2X3N3</accession>
<dbReference type="InterPro" id="IPR045227">
    <property type="entry name" value="WDR18/Ipi3/RID3"/>
</dbReference>
<reference evidence="7 8" key="1">
    <citation type="submission" date="2014-04" db="EMBL/GenBank/DDBJ databases">
        <authorList>
            <consortium name="DOE Joint Genome Institute"/>
            <person name="Kuo A."/>
            <person name="Zuccaro A."/>
            <person name="Kohler A."/>
            <person name="Nagy L.G."/>
            <person name="Floudas D."/>
            <person name="Copeland A."/>
            <person name="Barry K.W."/>
            <person name="Cichocki N."/>
            <person name="Veneault-Fourrey C."/>
            <person name="LaButti K."/>
            <person name="Lindquist E.A."/>
            <person name="Lipzen A."/>
            <person name="Lundell T."/>
            <person name="Morin E."/>
            <person name="Murat C."/>
            <person name="Sun H."/>
            <person name="Tunlid A."/>
            <person name="Henrissat B."/>
            <person name="Grigoriev I.V."/>
            <person name="Hibbett D.S."/>
            <person name="Martin F."/>
            <person name="Nordberg H.P."/>
            <person name="Cantor M.N."/>
            <person name="Hua S.X."/>
        </authorList>
    </citation>
    <scope>NUCLEOTIDE SEQUENCE [LARGE SCALE GENOMIC DNA]</scope>
    <source>
        <strain evidence="7 8">MAFF 305830</strain>
    </source>
</reference>
<dbReference type="HOGENOM" id="CLU_029749_4_0_1"/>
<dbReference type="Proteomes" id="UP000054097">
    <property type="component" value="Unassembled WGS sequence"/>
</dbReference>
<organism evidence="7 8">
    <name type="scientific">Serendipita vermifera MAFF 305830</name>
    <dbReference type="NCBI Taxonomy" id="933852"/>
    <lineage>
        <taxon>Eukaryota</taxon>
        <taxon>Fungi</taxon>
        <taxon>Dikarya</taxon>
        <taxon>Basidiomycota</taxon>
        <taxon>Agaricomycotina</taxon>
        <taxon>Agaricomycetes</taxon>
        <taxon>Sebacinales</taxon>
        <taxon>Serendipitaceae</taxon>
        <taxon>Serendipita</taxon>
    </lineage>
</organism>
<dbReference type="PANTHER" id="PTHR18763:SF0">
    <property type="entry name" value="WD REPEAT-CONTAINING PROTEIN 18"/>
    <property type="match status" value="1"/>
</dbReference>
<comment type="subunit">
    <text evidence="5">Component of the RIX1 complex, composed of IPI1, RIX1/IPI2 and IPI3 in a 1:2:2 stoichiometry. The complex interacts (via RIX1) with MDN1 (via its hexameric AAA ATPase ring) and the pre-60S ribosome particles.</text>
</comment>
<keyword evidence="5" id="KW-0539">Nucleus</keyword>
<proteinExistence type="inferred from homology"/>
<feature type="coiled-coil region" evidence="6">
    <location>
        <begin position="348"/>
        <end position="382"/>
    </location>
</feature>
<dbReference type="SUPFAM" id="SSF50978">
    <property type="entry name" value="WD40 repeat-like"/>
    <property type="match status" value="1"/>
</dbReference>
<comment type="function">
    <text evidence="5">Component of the RIX1 complex required for processing of ITS2 sequences from 35S pre-rRNA.</text>
</comment>
<dbReference type="OrthoDB" id="756370at2759"/>
<dbReference type="PANTHER" id="PTHR18763">
    <property type="entry name" value="WD-REPEAT PROTEIN 18"/>
    <property type="match status" value="1"/>
</dbReference>
<sequence>MVLPEKMSCLDVDHNASWCAAGAPSGRVYLWELASGSLFKSFAAHYRGIRVLRFHSDGQTFVTGSDDSVISIWSIPRIVDYESEAEIPTPIHTLTDHTLPISALCLGVGPLTSARIFSASLDGTVKVWCIDSHTSSDASGPSSTLLATFTFAVPVVELVVDPLERFLFAAMSGDQGEIKLIRMYTEKEGDTASKSLANGILGEIHTDAGAPAKMIITGAKVTALALTSTARLLVGTIQGHINIYDTTSLQLIKTIHTSQSSSPLPIIFVSTLSKPVDLVGHAQLHVNGTQHDESAPIRPVMPIARSRDTKGKDREVSLMLPKQPNASYIKYDPLEDHAAFCTPAALPLSGAKADLEDSEARASRLEAEVGTLREMLDKAKSINDAMWEKMLQQTAAQARSQV</sequence>
<dbReference type="GO" id="GO:0005656">
    <property type="term" value="C:nuclear pre-replicative complex"/>
    <property type="evidence" value="ECO:0007669"/>
    <property type="project" value="TreeGrafter"/>
</dbReference>
<dbReference type="InterPro" id="IPR001680">
    <property type="entry name" value="WD40_rpt"/>
</dbReference>
<keyword evidence="6" id="KW-0175">Coiled coil</keyword>
<dbReference type="AlphaFoldDB" id="A0A0C2X3N3"/>
<dbReference type="EMBL" id="KN824279">
    <property type="protein sequence ID" value="KIM32813.1"/>
    <property type="molecule type" value="Genomic_DNA"/>
</dbReference>
<evidence type="ECO:0000256" key="3">
    <source>
        <dbReference type="ARBA" id="ARBA00022737"/>
    </source>
</evidence>
<dbReference type="Pfam" id="PF00400">
    <property type="entry name" value="WD40"/>
    <property type="match status" value="2"/>
</dbReference>
<feature type="repeat" description="WD" evidence="4">
    <location>
        <begin position="42"/>
        <end position="75"/>
    </location>
</feature>
<keyword evidence="3" id="KW-0677">Repeat</keyword>
<comment type="subcellular location">
    <subcellularLocation>
        <location evidence="5">Nucleus</location>
    </subcellularLocation>
</comment>
<keyword evidence="5" id="KW-0698">rRNA processing</keyword>
<dbReference type="InterPro" id="IPR036322">
    <property type="entry name" value="WD40_repeat_dom_sf"/>
</dbReference>